<keyword evidence="3" id="KW-1185">Reference proteome</keyword>
<gene>
    <name evidence="2" type="ORF">QO015_002183</name>
</gene>
<comment type="caution">
    <text evidence="2">The sequence shown here is derived from an EMBL/GenBank/DDBJ whole genome shotgun (WGS) entry which is preliminary data.</text>
</comment>
<dbReference type="InterPro" id="IPR036661">
    <property type="entry name" value="Luciferase-like_sf"/>
</dbReference>
<accession>A0ABU0M6X9</accession>
<dbReference type="Gene3D" id="3.20.20.30">
    <property type="entry name" value="Luciferase-like domain"/>
    <property type="match status" value="1"/>
</dbReference>
<evidence type="ECO:0000259" key="1">
    <source>
        <dbReference type="Pfam" id="PF00296"/>
    </source>
</evidence>
<dbReference type="RefSeq" id="WP_266279440.1">
    <property type="nucleotide sequence ID" value="NZ_JAPKNF010000001.1"/>
</dbReference>
<sequence>MQAVATVPMGIMNQMWAANDVSDRDAIRTAIDEIDHADRLGFDSVWIGEHHHVRPDNPFYGRIPASEIFLAHIAARTKRIRVGTGVRVLSTTSAQRAAEEMSLLHLLTDGRVEFGVGLGANQLVEEDRATKAARFRALLDELLGILAGEIGPAISPNPDPSIRSTIFAAARDEGTIDHLAANGINLVVGQAEMPHVQAPYISRYRASGGKGRTRGVRLVFVAPTRAEALERSAAAAQSYFRLMLGKGYHKQAVESGAAPAAPQTDAEKRRLASFIVGSPEEVVAELDAYVETTGVDQLDVMVQIPGLATEDVRRSMALVQQEVRPFLAINRNAAARSVA</sequence>
<dbReference type="PANTHER" id="PTHR30137:SF6">
    <property type="entry name" value="LUCIFERASE-LIKE MONOOXYGENASE"/>
    <property type="match status" value="1"/>
</dbReference>
<dbReference type="SUPFAM" id="SSF51679">
    <property type="entry name" value="Bacterial luciferase-like"/>
    <property type="match status" value="1"/>
</dbReference>
<organism evidence="2 3">
    <name type="scientific">Kaistia geumhonensis</name>
    <dbReference type="NCBI Taxonomy" id="410839"/>
    <lineage>
        <taxon>Bacteria</taxon>
        <taxon>Pseudomonadati</taxon>
        <taxon>Pseudomonadota</taxon>
        <taxon>Alphaproteobacteria</taxon>
        <taxon>Hyphomicrobiales</taxon>
        <taxon>Kaistiaceae</taxon>
        <taxon>Kaistia</taxon>
    </lineage>
</organism>
<dbReference type="InterPro" id="IPR011251">
    <property type="entry name" value="Luciferase-like_dom"/>
</dbReference>
<protein>
    <submittedName>
        <fullName evidence="2">Alkanesulfonate monooxygenase SsuD/methylene tetrahydromethanopterin reductase-like flavin-dependent oxidoreductase (Luciferase family)</fullName>
    </submittedName>
</protein>
<evidence type="ECO:0000313" key="2">
    <source>
        <dbReference type="EMBL" id="MDQ0516570.1"/>
    </source>
</evidence>
<evidence type="ECO:0000313" key="3">
    <source>
        <dbReference type="Proteomes" id="UP001223743"/>
    </source>
</evidence>
<dbReference type="PANTHER" id="PTHR30137">
    <property type="entry name" value="LUCIFERASE-LIKE MONOOXYGENASE"/>
    <property type="match status" value="1"/>
</dbReference>
<name>A0ABU0M6X9_9HYPH</name>
<dbReference type="Proteomes" id="UP001223743">
    <property type="component" value="Unassembled WGS sequence"/>
</dbReference>
<feature type="domain" description="Luciferase-like" evidence="1">
    <location>
        <begin position="24"/>
        <end position="295"/>
    </location>
</feature>
<dbReference type="InterPro" id="IPR050766">
    <property type="entry name" value="Bact_Lucif_Oxidored"/>
</dbReference>
<proteinExistence type="predicted"/>
<dbReference type="Pfam" id="PF00296">
    <property type="entry name" value="Bac_luciferase"/>
    <property type="match status" value="1"/>
</dbReference>
<dbReference type="EMBL" id="JAUSWJ010000001">
    <property type="protein sequence ID" value="MDQ0516570.1"/>
    <property type="molecule type" value="Genomic_DNA"/>
</dbReference>
<reference evidence="2 3" key="1">
    <citation type="submission" date="2023-07" db="EMBL/GenBank/DDBJ databases">
        <title>Genomic Encyclopedia of Type Strains, Phase IV (KMG-IV): sequencing the most valuable type-strain genomes for metagenomic binning, comparative biology and taxonomic classification.</title>
        <authorList>
            <person name="Goeker M."/>
        </authorList>
    </citation>
    <scope>NUCLEOTIDE SEQUENCE [LARGE SCALE GENOMIC DNA]</scope>
    <source>
        <strain evidence="2 3">B1-1</strain>
    </source>
</reference>